<sequence length="124" mass="14201">MTCTTLLLVLEGHVDDHAARAVASDNVVPPGPRQSPRLYSHPEEDRDHLYHGKLPAFQPEPQVPIMQEKLGSMIYSNPEEDRDHLYHGKLPAFQPEPQVPIMQEKLGSMIYSNPEEDRDHLYHK</sequence>
<feature type="region of interest" description="Disordered" evidence="1">
    <location>
        <begin position="21"/>
        <end position="46"/>
    </location>
</feature>
<proteinExistence type="predicted"/>
<reference evidence="2 3" key="1">
    <citation type="submission" date="2019-04" db="EMBL/GenBank/DDBJ databases">
        <authorList>
            <consortium name="Wellcome Sanger Institute Data Sharing"/>
        </authorList>
    </citation>
    <scope>NUCLEOTIDE SEQUENCE [LARGE SCALE GENOMIC DNA]</scope>
</reference>
<reference evidence="2" key="2">
    <citation type="submission" date="2025-08" db="UniProtKB">
        <authorList>
            <consortium name="Ensembl"/>
        </authorList>
    </citation>
    <scope>IDENTIFICATION</scope>
</reference>
<accession>A0A8C9V5H3</accession>
<keyword evidence="3" id="KW-1185">Reference proteome</keyword>
<evidence type="ECO:0000313" key="3">
    <source>
        <dbReference type="Proteomes" id="UP000694397"/>
    </source>
</evidence>
<evidence type="ECO:0000313" key="2">
    <source>
        <dbReference type="Ensembl" id="ENSSFOP00015026751.2"/>
    </source>
</evidence>
<organism evidence="2 3">
    <name type="scientific">Scleropages formosus</name>
    <name type="common">Asian bonytongue</name>
    <name type="synonym">Osteoglossum formosum</name>
    <dbReference type="NCBI Taxonomy" id="113540"/>
    <lineage>
        <taxon>Eukaryota</taxon>
        <taxon>Metazoa</taxon>
        <taxon>Chordata</taxon>
        <taxon>Craniata</taxon>
        <taxon>Vertebrata</taxon>
        <taxon>Euteleostomi</taxon>
        <taxon>Actinopterygii</taxon>
        <taxon>Neopterygii</taxon>
        <taxon>Teleostei</taxon>
        <taxon>Osteoglossocephala</taxon>
        <taxon>Osteoglossomorpha</taxon>
        <taxon>Osteoglossiformes</taxon>
        <taxon>Osteoglossidae</taxon>
        <taxon>Scleropages</taxon>
    </lineage>
</organism>
<dbReference type="OrthoDB" id="9938040at2759"/>
<protein>
    <submittedName>
        <fullName evidence="2">Uncharacterized protein</fullName>
    </submittedName>
</protein>
<evidence type="ECO:0000256" key="1">
    <source>
        <dbReference type="SAM" id="MobiDB-lite"/>
    </source>
</evidence>
<dbReference type="Ensembl" id="ENSSFOT00015027054.2">
    <property type="protein sequence ID" value="ENSSFOP00015026751.2"/>
    <property type="gene ID" value="ENSSFOG00015017189.2"/>
</dbReference>
<dbReference type="AlphaFoldDB" id="A0A8C9V5H3"/>
<reference evidence="2" key="3">
    <citation type="submission" date="2025-09" db="UniProtKB">
        <authorList>
            <consortium name="Ensembl"/>
        </authorList>
    </citation>
    <scope>IDENTIFICATION</scope>
</reference>
<name>A0A8C9V5H3_SCLFO</name>
<dbReference type="Proteomes" id="UP000694397">
    <property type="component" value="Chromosome 8"/>
</dbReference>